<keyword evidence="5 8" id="KW-0812">Transmembrane</keyword>
<dbReference type="InterPro" id="IPR000522">
    <property type="entry name" value="ABC_transptr_permease_BtuC"/>
</dbReference>
<evidence type="ECO:0000256" key="2">
    <source>
        <dbReference type="ARBA" id="ARBA00007935"/>
    </source>
</evidence>
<feature type="transmembrane region" description="Helical" evidence="8">
    <location>
        <begin position="315"/>
        <end position="336"/>
    </location>
</feature>
<evidence type="ECO:0000256" key="6">
    <source>
        <dbReference type="ARBA" id="ARBA00022989"/>
    </source>
</evidence>
<feature type="transmembrane region" description="Helical" evidence="8">
    <location>
        <begin position="289"/>
        <end position="309"/>
    </location>
</feature>
<keyword evidence="3" id="KW-0813">Transport</keyword>
<proteinExistence type="inferred from homology"/>
<dbReference type="GO" id="GO:0022857">
    <property type="term" value="F:transmembrane transporter activity"/>
    <property type="evidence" value="ECO:0007669"/>
    <property type="project" value="InterPro"/>
</dbReference>
<organism evidence="9 10">
    <name type="scientific">Pseudooceanicola marinus</name>
    <dbReference type="NCBI Taxonomy" id="396013"/>
    <lineage>
        <taxon>Bacteria</taxon>
        <taxon>Pseudomonadati</taxon>
        <taxon>Pseudomonadota</taxon>
        <taxon>Alphaproteobacteria</taxon>
        <taxon>Rhodobacterales</taxon>
        <taxon>Paracoccaceae</taxon>
        <taxon>Pseudooceanicola</taxon>
    </lineage>
</organism>
<keyword evidence="7 8" id="KW-0472">Membrane</keyword>
<evidence type="ECO:0000256" key="4">
    <source>
        <dbReference type="ARBA" id="ARBA00022475"/>
    </source>
</evidence>
<feature type="transmembrane region" description="Helical" evidence="8">
    <location>
        <begin position="201"/>
        <end position="218"/>
    </location>
</feature>
<accession>A0A1X6YBU0</accession>
<dbReference type="RefSeq" id="WP_232618125.1">
    <property type="nucleotide sequence ID" value="NZ_FWFN01000001.1"/>
</dbReference>
<feature type="transmembrane region" description="Helical" evidence="8">
    <location>
        <begin position="32"/>
        <end position="51"/>
    </location>
</feature>
<feature type="transmembrane region" description="Helical" evidence="8">
    <location>
        <begin position="126"/>
        <end position="146"/>
    </location>
</feature>
<evidence type="ECO:0000256" key="7">
    <source>
        <dbReference type="ARBA" id="ARBA00023136"/>
    </source>
</evidence>
<keyword evidence="4" id="KW-1003">Cell membrane</keyword>
<dbReference type="Gene3D" id="1.10.3470.10">
    <property type="entry name" value="ABC transporter involved in vitamin B12 uptake, BtuC"/>
    <property type="match status" value="1"/>
</dbReference>
<reference evidence="9 10" key="1">
    <citation type="submission" date="2017-03" db="EMBL/GenBank/DDBJ databases">
        <authorList>
            <person name="Afonso C.L."/>
            <person name="Miller P.J."/>
            <person name="Scott M.A."/>
            <person name="Spackman E."/>
            <person name="Goraichik I."/>
            <person name="Dimitrov K.M."/>
            <person name="Suarez D.L."/>
            <person name="Swayne D.E."/>
        </authorList>
    </citation>
    <scope>NUCLEOTIDE SEQUENCE [LARGE SCALE GENOMIC DNA]</scope>
    <source>
        <strain evidence="9 10">CECT 7751</strain>
    </source>
</reference>
<comment type="similarity">
    <text evidence="2">Belongs to the binding-protein-dependent transport system permease family. FecCD subfamily.</text>
</comment>
<dbReference type="SUPFAM" id="SSF81345">
    <property type="entry name" value="ABC transporter involved in vitamin B12 uptake, BtuC"/>
    <property type="match status" value="1"/>
</dbReference>
<dbReference type="GO" id="GO:0033214">
    <property type="term" value="P:siderophore-iron import into cell"/>
    <property type="evidence" value="ECO:0007669"/>
    <property type="project" value="TreeGrafter"/>
</dbReference>
<dbReference type="Proteomes" id="UP000193963">
    <property type="component" value="Unassembled WGS sequence"/>
</dbReference>
<evidence type="ECO:0000313" key="9">
    <source>
        <dbReference type="EMBL" id="SLN16502.1"/>
    </source>
</evidence>
<dbReference type="Pfam" id="PF01032">
    <property type="entry name" value="FecCD"/>
    <property type="match status" value="1"/>
</dbReference>
<protein>
    <submittedName>
        <fullName evidence="9">Hemin transport system permease protein HmuU</fullName>
    </submittedName>
</protein>
<dbReference type="PANTHER" id="PTHR30472">
    <property type="entry name" value="FERRIC ENTEROBACTIN TRANSPORT SYSTEM PERMEASE PROTEIN"/>
    <property type="match status" value="1"/>
</dbReference>
<feature type="transmembrane region" description="Helical" evidence="8">
    <location>
        <begin position="96"/>
        <end position="120"/>
    </location>
</feature>
<evidence type="ECO:0000256" key="3">
    <source>
        <dbReference type="ARBA" id="ARBA00022448"/>
    </source>
</evidence>
<comment type="subcellular location">
    <subcellularLocation>
        <location evidence="1">Cell membrane</location>
        <topology evidence="1">Multi-pass membrane protein</topology>
    </subcellularLocation>
</comment>
<name>A0A1X6YBU0_9RHOB</name>
<feature type="transmembrane region" description="Helical" evidence="8">
    <location>
        <begin position="247"/>
        <end position="277"/>
    </location>
</feature>
<gene>
    <name evidence="9" type="primary">hmuU_1</name>
    <name evidence="9" type="ORF">PSM7751_00481</name>
</gene>
<dbReference type="EMBL" id="FWFN01000001">
    <property type="protein sequence ID" value="SLN16502.1"/>
    <property type="molecule type" value="Genomic_DNA"/>
</dbReference>
<feature type="transmembrane region" description="Helical" evidence="8">
    <location>
        <begin position="66"/>
        <end position="84"/>
    </location>
</feature>
<dbReference type="InterPro" id="IPR037294">
    <property type="entry name" value="ABC_BtuC-like"/>
</dbReference>
<dbReference type="GO" id="GO:0005886">
    <property type="term" value="C:plasma membrane"/>
    <property type="evidence" value="ECO:0007669"/>
    <property type="project" value="UniProtKB-SubCell"/>
</dbReference>
<keyword evidence="6 8" id="KW-1133">Transmembrane helix</keyword>
<dbReference type="PANTHER" id="PTHR30472:SF19">
    <property type="entry name" value="PETROBACTIN IMPORT SYSTEM PERMEASE PROTEIN YCLO"/>
    <property type="match status" value="1"/>
</dbReference>
<evidence type="ECO:0000256" key="8">
    <source>
        <dbReference type="SAM" id="Phobius"/>
    </source>
</evidence>
<dbReference type="AlphaFoldDB" id="A0A1X6YBU0"/>
<keyword evidence="10" id="KW-1185">Reference proteome</keyword>
<sequence length="341" mass="35987">MAELTGNTTAPRAKAGAEGARAARPPAMGRRLIWLAVAVALASAVYMVYGAKGAWGFILPFRGQKLAAMLLVASCLSVATILFQTITGNRILTPSLLGFDALYVMILALLVHLFGATGYIALPTGLLFALNTAMMSLLGLGLFVVLRRGARGEMMRLVLTGIIFGVFLRSATEFVQRLIDPAEFSVVTSVSYARFNTVDPVLLPLTAAVTLPVLWLAWRMRHRLDVLGLGDTVALSLGEPPRRGQSIVLVLICVLVAAATALVGPMAAFFGLIVSALAHTVTPTERHAILLPSAALTGCVVLVGGQTVLERVLALTTPIAVVIEALGGALFLALLLKRKRA</sequence>
<evidence type="ECO:0000256" key="5">
    <source>
        <dbReference type="ARBA" id="ARBA00022692"/>
    </source>
</evidence>
<evidence type="ECO:0000256" key="1">
    <source>
        <dbReference type="ARBA" id="ARBA00004651"/>
    </source>
</evidence>
<evidence type="ECO:0000313" key="10">
    <source>
        <dbReference type="Proteomes" id="UP000193963"/>
    </source>
</evidence>